<evidence type="ECO:0000256" key="1">
    <source>
        <dbReference type="ARBA" id="ARBA00004370"/>
    </source>
</evidence>
<accession>A0AAD4BPC3</accession>
<keyword evidence="9" id="KW-1185">Reference proteome</keyword>
<evidence type="ECO:0008006" key="10">
    <source>
        <dbReference type="Google" id="ProtNLM"/>
    </source>
</evidence>
<evidence type="ECO:0000313" key="7">
    <source>
        <dbReference type="EMBL" id="KAF8423751.1"/>
    </source>
</evidence>
<dbReference type="Proteomes" id="UP001194468">
    <property type="component" value="Unassembled WGS sequence"/>
</dbReference>
<reference evidence="8" key="1">
    <citation type="submission" date="2019-10" db="EMBL/GenBank/DDBJ databases">
        <authorList>
            <consortium name="DOE Joint Genome Institute"/>
            <person name="Kuo A."/>
            <person name="Miyauchi S."/>
            <person name="Kiss E."/>
            <person name="Drula E."/>
            <person name="Kohler A."/>
            <person name="Sanchez-Garcia M."/>
            <person name="Andreopoulos B."/>
            <person name="Barry K.W."/>
            <person name="Bonito G."/>
            <person name="Buee M."/>
            <person name="Carver A."/>
            <person name="Chen C."/>
            <person name="Cichocki N."/>
            <person name="Clum A."/>
            <person name="Culley D."/>
            <person name="Crous P.W."/>
            <person name="Fauchery L."/>
            <person name="Girlanda M."/>
            <person name="Hayes R."/>
            <person name="Keri Z."/>
            <person name="LaButti K."/>
            <person name="Lipzen A."/>
            <person name="Lombard V."/>
            <person name="Magnuson J."/>
            <person name="Maillard F."/>
            <person name="Morin E."/>
            <person name="Murat C."/>
            <person name="Nolan M."/>
            <person name="Ohm R."/>
            <person name="Pangilinan J."/>
            <person name="Pereira M."/>
            <person name="Perotto S."/>
            <person name="Peter M."/>
            <person name="Riley R."/>
            <person name="Sitrit Y."/>
            <person name="Stielow B."/>
            <person name="Szollosi G."/>
            <person name="Zifcakova L."/>
            <person name="Stursova M."/>
            <person name="Spatafora J.W."/>
            <person name="Tedersoo L."/>
            <person name="Vaario L.-M."/>
            <person name="Yamada A."/>
            <person name="Yan M."/>
            <person name="Wang P."/>
            <person name="Xu J."/>
            <person name="Bruns T."/>
            <person name="Baldrian P."/>
            <person name="Vilgalys R."/>
            <person name="Henrissat B."/>
            <person name="Grigoriev I.V."/>
            <person name="Hibbett D."/>
            <person name="Nagy L.G."/>
            <person name="Martin F.M."/>
        </authorList>
    </citation>
    <scope>NUCLEOTIDE SEQUENCE</scope>
    <source>
        <strain evidence="8">BED1</strain>
    </source>
</reference>
<name>A0AAD4BPC3_BOLED</name>
<keyword evidence="4 6" id="KW-1133">Transmembrane helix</keyword>
<evidence type="ECO:0000313" key="8">
    <source>
        <dbReference type="EMBL" id="KAF8435735.1"/>
    </source>
</evidence>
<evidence type="ECO:0000256" key="3">
    <source>
        <dbReference type="ARBA" id="ARBA00022692"/>
    </source>
</evidence>
<evidence type="ECO:0000313" key="9">
    <source>
        <dbReference type="Proteomes" id="UP001194468"/>
    </source>
</evidence>
<evidence type="ECO:0000256" key="5">
    <source>
        <dbReference type="ARBA" id="ARBA00023136"/>
    </source>
</evidence>
<comment type="caution">
    <text evidence="8">The sequence shown here is derived from an EMBL/GenBank/DDBJ whole genome shotgun (WGS) entry which is preliminary data.</text>
</comment>
<comment type="similarity">
    <text evidence="2">Belongs to the UPF0057 (PMP3) family.</text>
</comment>
<dbReference type="PANTHER" id="PTHR21659">
    <property type="entry name" value="HYDROPHOBIC PROTEIN RCI2 LOW TEMPERATURE AND SALT RESPONSIVE PROTEIN LTI6 -RELATED"/>
    <property type="match status" value="1"/>
</dbReference>
<dbReference type="GO" id="GO:0016020">
    <property type="term" value="C:membrane"/>
    <property type="evidence" value="ECO:0007669"/>
    <property type="project" value="UniProtKB-SubCell"/>
</dbReference>
<dbReference type="PROSITE" id="PS01309">
    <property type="entry name" value="UPF0057"/>
    <property type="match status" value="1"/>
</dbReference>
<feature type="transmembrane region" description="Helical" evidence="6">
    <location>
        <begin position="7"/>
        <end position="25"/>
    </location>
</feature>
<proteinExistence type="inferred from homology"/>
<dbReference type="PANTHER" id="PTHR21659:SF40">
    <property type="entry name" value="PHOSPHATIDYLSERINE DECARBOXYLASE"/>
    <property type="match status" value="1"/>
</dbReference>
<feature type="transmembrane region" description="Helical" evidence="6">
    <location>
        <begin position="31"/>
        <end position="53"/>
    </location>
</feature>
<reference evidence="8" key="2">
    <citation type="journal article" date="2020" name="Nat. Commun.">
        <title>Large-scale genome sequencing of mycorrhizal fungi provides insights into the early evolution of symbiotic traits.</title>
        <authorList>
            <person name="Miyauchi S."/>
            <person name="Kiss E."/>
            <person name="Kuo A."/>
            <person name="Drula E."/>
            <person name="Kohler A."/>
            <person name="Sanchez-Garcia M."/>
            <person name="Morin E."/>
            <person name="Andreopoulos B."/>
            <person name="Barry K.W."/>
            <person name="Bonito G."/>
            <person name="Buee M."/>
            <person name="Carver A."/>
            <person name="Chen C."/>
            <person name="Cichocki N."/>
            <person name="Clum A."/>
            <person name="Culley D."/>
            <person name="Crous P.W."/>
            <person name="Fauchery L."/>
            <person name="Girlanda M."/>
            <person name="Hayes R.D."/>
            <person name="Keri Z."/>
            <person name="LaButti K."/>
            <person name="Lipzen A."/>
            <person name="Lombard V."/>
            <person name="Magnuson J."/>
            <person name="Maillard F."/>
            <person name="Murat C."/>
            <person name="Nolan M."/>
            <person name="Ohm R.A."/>
            <person name="Pangilinan J."/>
            <person name="Pereira M.F."/>
            <person name="Perotto S."/>
            <person name="Peter M."/>
            <person name="Pfister S."/>
            <person name="Riley R."/>
            <person name="Sitrit Y."/>
            <person name="Stielow J.B."/>
            <person name="Szollosi G."/>
            <person name="Zifcakova L."/>
            <person name="Stursova M."/>
            <person name="Spatafora J.W."/>
            <person name="Tedersoo L."/>
            <person name="Vaario L.M."/>
            <person name="Yamada A."/>
            <person name="Yan M."/>
            <person name="Wang P."/>
            <person name="Xu J."/>
            <person name="Bruns T."/>
            <person name="Baldrian P."/>
            <person name="Vilgalys R."/>
            <person name="Dunand C."/>
            <person name="Henrissat B."/>
            <person name="Grigoriev I.V."/>
            <person name="Hibbett D."/>
            <person name="Nagy L.G."/>
            <person name="Martin F.M."/>
        </authorList>
    </citation>
    <scope>NUCLEOTIDE SEQUENCE</scope>
    <source>
        <strain evidence="8">BED1</strain>
    </source>
</reference>
<dbReference type="AlphaFoldDB" id="A0AAD4BPC3"/>
<protein>
    <recommendedName>
        <fullName evidence="10">Plasma membrane proteolipid 3</fullName>
    </recommendedName>
</protein>
<sequence length="87" mass="9437">MVKASNIFLIIVAIIFPPAAVGFIAGCGCDFLINICLTTLGLLPGHIHAYWLIRKKMQAEKRYGEGGFIYTGGGQYQARNDQPAPPV</sequence>
<organism evidence="8 9">
    <name type="scientific">Boletus edulis BED1</name>
    <dbReference type="NCBI Taxonomy" id="1328754"/>
    <lineage>
        <taxon>Eukaryota</taxon>
        <taxon>Fungi</taxon>
        <taxon>Dikarya</taxon>
        <taxon>Basidiomycota</taxon>
        <taxon>Agaricomycotina</taxon>
        <taxon>Agaricomycetes</taxon>
        <taxon>Agaricomycetidae</taxon>
        <taxon>Boletales</taxon>
        <taxon>Boletineae</taxon>
        <taxon>Boletaceae</taxon>
        <taxon>Boletoideae</taxon>
        <taxon>Boletus</taxon>
    </lineage>
</organism>
<evidence type="ECO:0000256" key="2">
    <source>
        <dbReference type="ARBA" id="ARBA00009530"/>
    </source>
</evidence>
<dbReference type="EMBL" id="WHUW01000112">
    <property type="protein sequence ID" value="KAF8423751.1"/>
    <property type="molecule type" value="Genomic_DNA"/>
</dbReference>
<keyword evidence="5 6" id="KW-0472">Membrane</keyword>
<dbReference type="PROSITE" id="PS51257">
    <property type="entry name" value="PROKAR_LIPOPROTEIN"/>
    <property type="match status" value="1"/>
</dbReference>
<dbReference type="InterPro" id="IPR000612">
    <property type="entry name" value="PMP3"/>
</dbReference>
<dbReference type="EMBL" id="WHUW01000024">
    <property type="protein sequence ID" value="KAF8435735.1"/>
    <property type="molecule type" value="Genomic_DNA"/>
</dbReference>
<comment type="subcellular location">
    <subcellularLocation>
        <location evidence="1">Membrane</location>
    </subcellularLocation>
</comment>
<evidence type="ECO:0000256" key="4">
    <source>
        <dbReference type="ARBA" id="ARBA00022989"/>
    </source>
</evidence>
<keyword evidence="3 6" id="KW-0812">Transmembrane</keyword>
<dbReference type="Pfam" id="PF01679">
    <property type="entry name" value="Pmp3"/>
    <property type="match status" value="1"/>
</dbReference>
<gene>
    <name evidence="8" type="ORF">L210DRAFT_3550485</name>
    <name evidence="7" type="ORF">L210DRAFT_3569406</name>
</gene>
<evidence type="ECO:0000256" key="6">
    <source>
        <dbReference type="SAM" id="Phobius"/>
    </source>
</evidence>